<reference evidence="1" key="2">
    <citation type="submission" date="2021-02" db="EMBL/GenBank/DDBJ databases">
        <authorList>
            <person name="Kimball J.A."/>
            <person name="Haas M.W."/>
            <person name="Macchietto M."/>
            <person name="Kono T."/>
            <person name="Duquette J."/>
            <person name="Shao M."/>
        </authorList>
    </citation>
    <scope>NUCLEOTIDE SEQUENCE</scope>
    <source>
        <tissue evidence="1">Fresh leaf tissue</tissue>
    </source>
</reference>
<dbReference type="EMBL" id="JAAALK010000079">
    <property type="protein sequence ID" value="KAG8095775.1"/>
    <property type="molecule type" value="Genomic_DNA"/>
</dbReference>
<reference evidence="1" key="1">
    <citation type="journal article" date="2021" name="bioRxiv">
        <title>Whole Genome Assembly and Annotation of Northern Wild Rice, Zizania palustris L., Supports a Whole Genome Duplication in the Zizania Genus.</title>
        <authorList>
            <person name="Haas M."/>
            <person name="Kono T."/>
            <person name="Macchietto M."/>
            <person name="Millas R."/>
            <person name="McGilp L."/>
            <person name="Shao M."/>
            <person name="Duquette J."/>
            <person name="Hirsch C.N."/>
            <person name="Kimball J."/>
        </authorList>
    </citation>
    <scope>NUCLEOTIDE SEQUENCE</scope>
    <source>
        <tissue evidence="1">Fresh leaf tissue</tissue>
    </source>
</reference>
<evidence type="ECO:0000313" key="1">
    <source>
        <dbReference type="EMBL" id="KAG8095775.1"/>
    </source>
</evidence>
<name>A0A8J5WQI6_ZIZPA</name>
<protein>
    <submittedName>
        <fullName evidence="1">Uncharacterized protein</fullName>
    </submittedName>
</protein>
<comment type="caution">
    <text evidence="1">The sequence shown here is derived from an EMBL/GenBank/DDBJ whole genome shotgun (WGS) entry which is preliminary data.</text>
</comment>
<sequence length="76" mass="8524">MDVSLQPPLTQCSQGRITWPPPRLGMVWRSRNDFSGQPSKKSWKATTSGTIRVVIVWTRWYGSFVVAVSCPTGRDA</sequence>
<accession>A0A8J5WQI6</accession>
<evidence type="ECO:0000313" key="2">
    <source>
        <dbReference type="Proteomes" id="UP000729402"/>
    </source>
</evidence>
<organism evidence="1 2">
    <name type="scientific">Zizania palustris</name>
    <name type="common">Northern wild rice</name>
    <dbReference type="NCBI Taxonomy" id="103762"/>
    <lineage>
        <taxon>Eukaryota</taxon>
        <taxon>Viridiplantae</taxon>
        <taxon>Streptophyta</taxon>
        <taxon>Embryophyta</taxon>
        <taxon>Tracheophyta</taxon>
        <taxon>Spermatophyta</taxon>
        <taxon>Magnoliopsida</taxon>
        <taxon>Liliopsida</taxon>
        <taxon>Poales</taxon>
        <taxon>Poaceae</taxon>
        <taxon>BOP clade</taxon>
        <taxon>Oryzoideae</taxon>
        <taxon>Oryzeae</taxon>
        <taxon>Zizaniinae</taxon>
        <taxon>Zizania</taxon>
    </lineage>
</organism>
<gene>
    <name evidence="1" type="ORF">GUJ93_ZPchr0013g35618</name>
</gene>
<proteinExistence type="predicted"/>
<keyword evidence="2" id="KW-1185">Reference proteome</keyword>
<dbReference type="Proteomes" id="UP000729402">
    <property type="component" value="Unassembled WGS sequence"/>
</dbReference>
<dbReference type="AlphaFoldDB" id="A0A8J5WQI6"/>